<keyword evidence="5" id="KW-0680">Restriction system</keyword>
<dbReference type="RefSeq" id="WP_060674646.1">
    <property type="nucleotide sequence ID" value="NZ_LIXZ01000025.1"/>
</dbReference>
<name>A0A0P6WNL0_9BACI</name>
<dbReference type="SUPFAM" id="SSF53335">
    <property type="entry name" value="S-adenosyl-L-methionine-dependent methyltransferases"/>
    <property type="match status" value="1"/>
</dbReference>
<dbReference type="EMBL" id="LIXZ01000025">
    <property type="protein sequence ID" value="KPL57822.1"/>
    <property type="molecule type" value="Genomic_DNA"/>
</dbReference>
<evidence type="ECO:0000256" key="6">
    <source>
        <dbReference type="ARBA" id="ARBA00047942"/>
    </source>
</evidence>
<dbReference type="Pfam" id="PF02384">
    <property type="entry name" value="N6_Mtase"/>
    <property type="match status" value="1"/>
</dbReference>
<comment type="caution">
    <text evidence="8">The sequence shown here is derived from an EMBL/GenBank/DDBJ whole genome shotgun (WGS) entry which is preliminary data.</text>
</comment>
<dbReference type="OrthoDB" id="2773829at2"/>
<protein>
    <recommendedName>
        <fullName evidence="1">site-specific DNA-methyltransferase (adenine-specific)</fullName>
        <ecNumber evidence="1">2.1.1.72</ecNumber>
    </recommendedName>
</protein>
<accession>A0A0P6WNL0</accession>
<dbReference type="GO" id="GO:0003677">
    <property type="term" value="F:DNA binding"/>
    <property type="evidence" value="ECO:0007669"/>
    <property type="project" value="InterPro"/>
</dbReference>
<evidence type="ECO:0000256" key="1">
    <source>
        <dbReference type="ARBA" id="ARBA00011900"/>
    </source>
</evidence>
<organism evidence="8 9">
    <name type="scientific">Rossellomorea vietnamensis</name>
    <dbReference type="NCBI Taxonomy" id="218284"/>
    <lineage>
        <taxon>Bacteria</taxon>
        <taxon>Bacillati</taxon>
        <taxon>Bacillota</taxon>
        <taxon>Bacilli</taxon>
        <taxon>Bacillales</taxon>
        <taxon>Bacillaceae</taxon>
        <taxon>Rossellomorea</taxon>
    </lineage>
</organism>
<dbReference type="InterPro" id="IPR003356">
    <property type="entry name" value="DNA_methylase_A-5"/>
</dbReference>
<keyword evidence="3" id="KW-0808">Transferase</keyword>
<feature type="domain" description="DNA methylase adenine-specific" evidence="7">
    <location>
        <begin position="225"/>
        <end position="441"/>
    </location>
</feature>
<dbReference type="Proteomes" id="UP000050398">
    <property type="component" value="Unassembled WGS sequence"/>
</dbReference>
<keyword evidence="4" id="KW-0949">S-adenosyl-L-methionine</keyword>
<evidence type="ECO:0000256" key="4">
    <source>
        <dbReference type="ARBA" id="ARBA00022691"/>
    </source>
</evidence>
<dbReference type="Gene3D" id="3.40.50.150">
    <property type="entry name" value="Vaccinia Virus protein VP39"/>
    <property type="match status" value="1"/>
</dbReference>
<reference evidence="8 9" key="1">
    <citation type="submission" date="2015-08" db="EMBL/GenBank/DDBJ databases">
        <title>Draft Genome Sequence of Bacillus vietnamensis UCD-SED5.</title>
        <authorList>
            <person name="Lee R.D."/>
            <person name="Jospin G."/>
            <person name="Lang J.M."/>
            <person name="Coil D.A."/>
            <person name="Eisen J.A."/>
        </authorList>
    </citation>
    <scope>NUCLEOTIDE SEQUENCE [LARGE SCALE GENOMIC DNA]</scope>
    <source>
        <strain evidence="8 9">UCD-SED5</strain>
    </source>
</reference>
<dbReference type="PRINTS" id="PR00507">
    <property type="entry name" value="N12N6MTFRASE"/>
</dbReference>
<evidence type="ECO:0000313" key="9">
    <source>
        <dbReference type="Proteomes" id="UP000050398"/>
    </source>
</evidence>
<evidence type="ECO:0000256" key="5">
    <source>
        <dbReference type="ARBA" id="ARBA00022747"/>
    </source>
</evidence>
<evidence type="ECO:0000256" key="3">
    <source>
        <dbReference type="ARBA" id="ARBA00022679"/>
    </source>
</evidence>
<dbReference type="GO" id="GO:0009007">
    <property type="term" value="F:site-specific DNA-methyltransferase (adenine-specific) activity"/>
    <property type="evidence" value="ECO:0007669"/>
    <property type="project" value="UniProtKB-EC"/>
</dbReference>
<sequence length="466" mass="52704">MGLSLEKKLLNQTEKELKQKGLPIVKSGVKIGRSGPDLVGYTLNDEGNEEVQVVVEIKEKPNPSAQQQLMKYVQGIKAPYALLVFPDNQYWFDGNTFLPTDEPEFESKHLYLTKDDLIEKTAWEALEGIRGYLPSEQYGKVMAHTLLVRTYLSEHGDLDKWVKIEEFQQFKELLFEASKFYEIDIQQVNYDLQSEQLVTFLNKISVLPPVHSALRQIIMKCLEVNKPIIGQFNAPPHLRELYVGLVQQLDFKKDSVVDLASGYGSIAFDVIGANNIKRLIGFEIYQDTCTISKIMSIVSGINAFEVNCKDSIRENEELQANTFSLTLLDPPLGLKYNLPEELHINYKLAQKRVDASDLFIEKAITVTQPGGYIVMLVPESVLFSEKFSITRDFIKEKSIIETIVSLPTHTLKPYASVKVSVLVLRKKKEANESADEIFLARADSVEDFKEIVGGFSKWKKGGLPNG</sequence>
<dbReference type="GO" id="GO:0009307">
    <property type="term" value="P:DNA restriction-modification system"/>
    <property type="evidence" value="ECO:0007669"/>
    <property type="project" value="UniProtKB-KW"/>
</dbReference>
<evidence type="ECO:0000256" key="2">
    <source>
        <dbReference type="ARBA" id="ARBA00022603"/>
    </source>
</evidence>
<proteinExistence type="predicted"/>
<comment type="catalytic activity">
    <reaction evidence="6">
        <text>a 2'-deoxyadenosine in DNA + S-adenosyl-L-methionine = an N(6)-methyl-2'-deoxyadenosine in DNA + S-adenosyl-L-homocysteine + H(+)</text>
        <dbReference type="Rhea" id="RHEA:15197"/>
        <dbReference type="Rhea" id="RHEA-COMP:12418"/>
        <dbReference type="Rhea" id="RHEA-COMP:12419"/>
        <dbReference type="ChEBI" id="CHEBI:15378"/>
        <dbReference type="ChEBI" id="CHEBI:57856"/>
        <dbReference type="ChEBI" id="CHEBI:59789"/>
        <dbReference type="ChEBI" id="CHEBI:90615"/>
        <dbReference type="ChEBI" id="CHEBI:90616"/>
        <dbReference type="EC" id="2.1.1.72"/>
    </reaction>
</comment>
<dbReference type="InterPro" id="IPR051537">
    <property type="entry name" value="DNA_Adenine_Mtase"/>
</dbReference>
<dbReference type="PATRIC" id="fig|218284.4.peg.2536"/>
<dbReference type="PANTHER" id="PTHR42933:SF1">
    <property type="entry name" value="SITE-SPECIFIC DNA-METHYLTRANSFERASE (ADENINE-SPECIFIC)"/>
    <property type="match status" value="1"/>
</dbReference>
<gene>
    <name evidence="8" type="ORF">AM506_19930</name>
</gene>
<dbReference type="EC" id="2.1.1.72" evidence="1"/>
<dbReference type="InterPro" id="IPR029063">
    <property type="entry name" value="SAM-dependent_MTases_sf"/>
</dbReference>
<dbReference type="GO" id="GO:0008170">
    <property type="term" value="F:N-methyltransferase activity"/>
    <property type="evidence" value="ECO:0007669"/>
    <property type="project" value="InterPro"/>
</dbReference>
<dbReference type="PANTHER" id="PTHR42933">
    <property type="entry name" value="SLR6095 PROTEIN"/>
    <property type="match status" value="1"/>
</dbReference>
<dbReference type="AlphaFoldDB" id="A0A0P6WNL0"/>
<evidence type="ECO:0000259" key="7">
    <source>
        <dbReference type="Pfam" id="PF02384"/>
    </source>
</evidence>
<dbReference type="GO" id="GO:0032259">
    <property type="term" value="P:methylation"/>
    <property type="evidence" value="ECO:0007669"/>
    <property type="project" value="UniProtKB-KW"/>
</dbReference>
<keyword evidence="2" id="KW-0489">Methyltransferase</keyword>
<evidence type="ECO:0000313" key="8">
    <source>
        <dbReference type="EMBL" id="KPL57822.1"/>
    </source>
</evidence>